<accession>A0A1G6GQJ7</accession>
<dbReference type="Pfam" id="PF08808">
    <property type="entry name" value="RES"/>
    <property type="match status" value="1"/>
</dbReference>
<evidence type="ECO:0000313" key="2">
    <source>
        <dbReference type="EMBL" id="SDB84015.1"/>
    </source>
</evidence>
<reference evidence="3" key="1">
    <citation type="submission" date="2016-09" db="EMBL/GenBank/DDBJ databases">
        <authorList>
            <person name="Varghese N."/>
            <person name="Submissions S."/>
        </authorList>
    </citation>
    <scope>NUCLEOTIDE SEQUENCE [LARGE SCALE GENOMIC DNA]</scope>
    <source>
        <strain evidence="3">ANC 3699</strain>
    </source>
</reference>
<dbReference type="InterPro" id="IPR014914">
    <property type="entry name" value="RES_dom"/>
</dbReference>
<evidence type="ECO:0000259" key="1">
    <source>
        <dbReference type="SMART" id="SM00953"/>
    </source>
</evidence>
<proteinExistence type="predicted"/>
<dbReference type="OrthoDB" id="9799238at2"/>
<sequence length="271" mass="31201">MTSTPTGQANDQWQSIDWETVIRPIQGTLYRLVESQEQIATRQLVDTLEEQALLEEMLDAVKPPYPENMTHLHYLLKSPFRYPPLKWGSRFGRTFEPSIFYGGCSVDVTLAESAYYRFIFWHSMQATPPKPIMSSVHTLFSVDYKTEKGVQLQSAPFDQYHDVLAHPSNYSYTQALGTVMRSQYVKVFEYFSARTTQNQEKSQDKKLSIRQGICVGLFTADSFCTNQPKERQQWFCDMSADEIIFKAVESSELIRFPLAQFLQDGVLPMPA</sequence>
<dbReference type="EMBL" id="FMYK01000001">
    <property type="protein sequence ID" value="SDB84015.1"/>
    <property type="molecule type" value="Genomic_DNA"/>
</dbReference>
<feature type="domain" description="RES" evidence="1">
    <location>
        <begin position="79"/>
        <end position="228"/>
    </location>
</feature>
<organism evidence="2 3">
    <name type="scientific">Acinetobacter marinus</name>
    <dbReference type="NCBI Taxonomy" id="281375"/>
    <lineage>
        <taxon>Bacteria</taxon>
        <taxon>Pseudomonadati</taxon>
        <taxon>Pseudomonadota</taxon>
        <taxon>Gammaproteobacteria</taxon>
        <taxon>Moraxellales</taxon>
        <taxon>Moraxellaceae</taxon>
        <taxon>Acinetobacter</taxon>
    </lineage>
</organism>
<keyword evidence="3" id="KW-1185">Reference proteome</keyword>
<dbReference type="Proteomes" id="UP000242317">
    <property type="component" value="Unassembled WGS sequence"/>
</dbReference>
<dbReference type="AlphaFoldDB" id="A0A1G6GQJ7"/>
<dbReference type="SMART" id="SM00953">
    <property type="entry name" value="RES"/>
    <property type="match status" value="1"/>
</dbReference>
<protein>
    <submittedName>
        <fullName evidence="2">RES domain-containing protein</fullName>
    </submittedName>
</protein>
<evidence type="ECO:0000313" key="3">
    <source>
        <dbReference type="Proteomes" id="UP000242317"/>
    </source>
</evidence>
<name>A0A1G6GQJ7_9GAMM</name>
<gene>
    <name evidence="2" type="ORF">SAMN05421749_101258</name>
</gene>
<dbReference type="RefSeq" id="WP_092614859.1">
    <property type="nucleotide sequence ID" value="NZ_FMYK01000001.1"/>
</dbReference>